<keyword evidence="1" id="KW-1133">Transmembrane helix</keyword>
<evidence type="ECO:0008006" key="4">
    <source>
        <dbReference type="Google" id="ProtNLM"/>
    </source>
</evidence>
<sequence>MGTIKINSTTGAKIFIDNVASGTINKQSKTFNVSNGQHQIYAKAAWCSSQPLTVNVTDQKTTIVTLNSFKHETLFKAAFMLLAGLLLFTKNMIFAVFAAIVFLYPLYYLTFGKNNYLQLSEKTIT</sequence>
<dbReference type="RefSeq" id="WP_116822574.1">
    <property type="nucleotide sequence ID" value="NZ_JAEMEF010000017.1"/>
</dbReference>
<proteinExistence type="predicted"/>
<accession>A0ABS1WPS0</accession>
<name>A0ABS1WPS0_9FLAO</name>
<reference evidence="2 3" key="1">
    <citation type="submission" date="2020-12" db="EMBL/GenBank/DDBJ databases">
        <title>Olleya sediminilitoris sp. nov., isolated from a tidal flat.</title>
        <authorList>
            <person name="Park S."/>
            <person name="Yoon J.-H."/>
        </authorList>
    </citation>
    <scope>NUCLEOTIDE SEQUENCE [LARGE SCALE GENOMIC DNA]</scope>
    <source>
        <strain evidence="2 3">YSTF-M6</strain>
    </source>
</reference>
<keyword evidence="1" id="KW-0812">Transmembrane</keyword>
<protein>
    <recommendedName>
        <fullName evidence="4">PEGA domain-containing protein</fullName>
    </recommendedName>
</protein>
<feature type="transmembrane region" description="Helical" evidence="1">
    <location>
        <begin position="78"/>
        <end position="107"/>
    </location>
</feature>
<dbReference type="EMBL" id="JAEMEF010000017">
    <property type="protein sequence ID" value="MBL7561095.1"/>
    <property type="molecule type" value="Genomic_DNA"/>
</dbReference>
<dbReference type="Proteomes" id="UP000605013">
    <property type="component" value="Unassembled WGS sequence"/>
</dbReference>
<keyword evidence="1" id="KW-0472">Membrane</keyword>
<gene>
    <name evidence="2" type="ORF">JAO71_14930</name>
</gene>
<keyword evidence="3" id="KW-1185">Reference proteome</keyword>
<evidence type="ECO:0000256" key="1">
    <source>
        <dbReference type="SAM" id="Phobius"/>
    </source>
</evidence>
<evidence type="ECO:0000313" key="2">
    <source>
        <dbReference type="EMBL" id="MBL7561095.1"/>
    </source>
</evidence>
<organism evidence="2 3">
    <name type="scientific">Olleya sediminilitoris</name>
    <dbReference type="NCBI Taxonomy" id="2795739"/>
    <lineage>
        <taxon>Bacteria</taxon>
        <taxon>Pseudomonadati</taxon>
        <taxon>Bacteroidota</taxon>
        <taxon>Flavobacteriia</taxon>
        <taxon>Flavobacteriales</taxon>
        <taxon>Flavobacteriaceae</taxon>
    </lineage>
</organism>
<evidence type="ECO:0000313" key="3">
    <source>
        <dbReference type="Proteomes" id="UP000605013"/>
    </source>
</evidence>
<comment type="caution">
    <text evidence="2">The sequence shown here is derived from an EMBL/GenBank/DDBJ whole genome shotgun (WGS) entry which is preliminary data.</text>
</comment>